<evidence type="ECO:0000313" key="6">
    <source>
        <dbReference type="EMBL" id="EHP68336.1"/>
    </source>
</evidence>
<name>H2C860_9CREN</name>
<accession>H2C860</accession>
<proteinExistence type="inferred from homology"/>
<dbReference type="SUPFAM" id="SSF56542">
    <property type="entry name" value="Substrate-binding domain of HMG-CoA reductase"/>
    <property type="match status" value="1"/>
</dbReference>
<dbReference type="GO" id="GO:0015936">
    <property type="term" value="P:coenzyme A metabolic process"/>
    <property type="evidence" value="ECO:0007669"/>
    <property type="project" value="InterPro"/>
</dbReference>
<protein>
    <recommendedName>
        <fullName evidence="5">3-hydroxy-3-methylglutaryl coenzyme A reductase</fullName>
        <shortName evidence="5">HMG-CoA reductase</shortName>
        <ecNumber evidence="5">1.1.1.34</ecNumber>
    </recommendedName>
</protein>
<reference evidence="6 7" key="1">
    <citation type="submission" date="2012-01" db="EMBL/GenBank/DDBJ databases">
        <title>Improved High-Quality Draft sequence of Metallosphaera yellowstonensis MK1.</title>
        <authorList>
            <consortium name="US DOE Joint Genome Institute"/>
            <person name="Lucas S."/>
            <person name="Han J."/>
            <person name="Cheng J.-F."/>
            <person name="Goodwin L."/>
            <person name="Pitluck S."/>
            <person name="Peters L."/>
            <person name="Teshima H."/>
            <person name="Detter J.C."/>
            <person name="Han C."/>
            <person name="Tapia R."/>
            <person name="Land M."/>
            <person name="Hauser L."/>
            <person name="Kyrpides N."/>
            <person name="Kozubal M."/>
            <person name="Macur R.E."/>
            <person name="Jay Z."/>
            <person name="Inskeep W."/>
            <person name="Woyke T."/>
        </authorList>
    </citation>
    <scope>NUCLEOTIDE SEQUENCE [LARGE SCALE GENOMIC DNA]</scope>
    <source>
        <strain evidence="6 7">MK1</strain>
    </source>
</reference>
<dbReference type="EC" id="1.1.1.34" evidence="5"/>
<dbReference type="InterPro" id="IPR004554">
    <property type="entry name" value="HMG_CoA_Rdtase_eu_arc"/>
</dbReference>
<evidence type="ECO:0000256" key="4">
    <source>
        <dbReference type="ARBA" id="ARBA00049903"/>
    </source>
</evidence>
<evidence type="ECO:0000256" key="5">
    <source>
        <dbReference type="RuleBase" id="RU361219"/>
    </source>
</evidence>
<comment type="similarity">
    <text evidence="1 5">Belongs to the HMG-CoA reductase family.</text>
</comment>
<dbReference type="eggNOG" id="arCOG04260">
    <property type="taxonomic scope" value="Archaea"/>
</dbReference>
<dbReference type="GO" id="GO:0004420">
    <property type="term" value="F:hydroxymethylglutaryl-CoA reductase (NADPH) activity"/>
    <property type="evidence" value="ECO:0007669"/>
    <property type="project" value="UniProtKB-EC"/>
</dbReference>
<dbReference type="Gene3D" id="3.90.770.10">
    <property type="entry name" value="3-hydroxy-3-methylglutaryl-coenzyme A Reductase, Chain A, domain 2"/>
    <property type="match status" value="1"/>
</dbReference>
<dbReference type="Pfam" id="PF00368">
    <property type="entry name" value="HMG-CoA_red"/>
    <property type="match status" value="1"/>
</dbReference>
<gene>
    <name evidence="6" type="ORF">MetMK1DRAFT_00027640</name>
</gene>
<dbReference type="CDD" id="cd00643">
    <property type="entry name" value="HMG-CoA_reductase_classI"/>
    <property type="match status" value="1"/>
</dbReference>
<dbReference type="NCBIfam" id="TIGR00533">
    <property type="entry name" value="HMG_CoA_R_NADP"/>
    <property type="match status" value="1"/>
</dbReference>
<dbReference type="InterPro" id="IPR002202">
    <property type="entry name" value="HMG_CoA_Rdtase"/>
</dbReference>
<keyword evidence="7" id="KW-1185">Reference proteome</keyword>
<comment type="catalytic activity">
    <reaction evidence="4 5">
        <text>(R)-mevalonate + 2 NADP(+) + CoA = (3S)-3-hydroxy-3-methylglutaryl-CoA + 2 NADPH + 2 H(+)</text>
        <dbReference type="Rhea" id="RHEA:15989"/>
        <dbReference type="ChEBI" id="CHEBI:15378"/>
        <dbReference type="ChEBI" id="CHEBI:36464"/>
        <dbReference type="ChEBI" id="CHEBI:43074"/>
        <dbReference type="ChEBI" id="CHEBI:57287"/>
        <dbReference type="ChEBI" id="CHEBI:57783"/>
        <dbReference type="ChEBI" id="CHEBI:58349"/>
        <dbReference type="EC" id="1.1.1.34"/>
    </reaction>
</comment>
<dbReference type="RefSeq" id="WP_009074632.1">
    <property type="nucleotide sequence ID" value="NZ_JH597770.1"/>
</dbReference>
<evidence type="ECO:0000313" key="7">
    <source>
        <dbReference type="Proteomes" id="UP000003980"/>
    </source>
</evidence>
<dbReference type="STRING" id="671065.MetMK1DRAFT_00027640"/>
<evidence type="ECO:0000256" key="2">
    <source>
        <dbReference type="ARBA" id="ARBA00022857"/>
    </source>
</evidence>
<keyword evidence="3 5" id="KW-0560">Oxidoreductase</keyword>
<dbReference type="OrthoDB" id="10981at2157"/>
<evidence type="ECO:0000256" key="1">
    <source>
        <dbReference type="ARBA" id="ARBA00007661"/>
    </source>
</evidence>
<dbReference type="FunFam" id="3.30.70.420:FF:000001">
    <property type="entry name" value="3-hydroxy-3-methylglutaryl coenzyme A reductase"/>
    <property type="match status" value="1"/>
</dbReference>
<evidence type="ECO:0000256" key="3">
    <source>
        <dbReference type="ARBA" id="ARBA00023002"/>
    </source>
</evidence>
<dbReference type="GO" id="GO:0016126">
    <property type="term" value="P:sterol biosynthetic process"/>
    <property type="evidence" value="ECO:0007669"/>
    <property type="project" value="TreeGrafter"/>
</dbReference>
<dbReference type="InterPro" id="IPR023076">
    <property type="entry name" value="HMG_CoA_Rdtase_CS"/>
</dbReference>
<dbReference type="EMBL" id="JH597770">
    <property type="protein sequence ID" value="EHP68336.1"/>
    <property type="molecule type" value="Genomic_DNA"/>
</dbReference>
<dbReference type="PROSITE" id="PS00318">
    <property type="entry name" value="HMG_COA_REDUCTASE_2"/>
    <property type="match status" value="1"/>
</dbReference>
<dbReference type="Gene3D" id="1.10.3270.10">
    <property type="entry name" value="HMGR, N-terminal domain"/>
    <property type="match status" value="1"/>
</dbReference>
<dbReference type="PROSITE" id="PS00066">
    <property type="entry name" value="HMG_COA_REDUCTASE_1"/>
    <property type="match status" value="1"/>
</dbReference>
<dbReference type="AlphaFoldDB" id="H2C860"/>
<keyword evidence="2 5" id="KW-0521">NADP</keyword>
<comment type="pathway">
    <text evidence="5">Metabolic intermediate biosynthesis; (R)-mevalonate biosynthesis; (R)-mevalonate from acetyl-CoA: step 3/3.</text>
</comment>
<sequence length="411" mass="44665">MNNEIEEVAEKVARGELELHKIDEILEANAAMVARRLAIEKITGKGLPSIGSTIIDYEEIKNRNAENVIGAVQIPLGVAGPLRIEGEYAKGMFYVPLATTEGALIASVNRGMKILRESGPIISRVLRDGMTRAPVFKFQSIKSAMEFLNWATKNFEEIKRVAESTSSHARLKQIVPFILGNNVWLRFEFETGDAMGMNMVTIATEAACELIESQFPEARLVAVSGNVCSDKKQSMVNELMGRGKTVIAEAVIPRDVIRKYLKTDSESIHEVNLRKNWLGGARAGTHFQFNAHFANVIAAIFIATGQDVAQVVESSTGYTWTENRNGDLYISVTLPSLEIGTVGGGTRLPTQREALSIMGLDGNSDKPGANSKKFAEIIAAAVLAGELNLLAALASRELGKAHKKLGRGIKT</sequence>
<dbReference type="InterPro" id="IPR009029">
    <property type="entry name" value="HMG_CoA_Rdtase_sub-bd_dom_sf"/>
</dbReference>
<dbReference type="UniPathway" id="UPA00058">
    <property type="reaction ID" value="UER00103"/>
</dbReference>
<dbReference type="Proteomes" id="UP000003980">
    <property type="component" value="Unassembled WGS sequence"/>
</dbReference>
<organism evidence="6 7">
    <name type="scientific">Metallosphaera yellowstonensis MK1</name>
    <dbReference type="NCBI Taxonomy" id="671065"/>
    <lineage>
        <taxon>Archaea</taxon>
        <taxon>Thermoproteota</taxon>
        <taxon>Thermoprotei</taxon>
        <taxon>Sulfolobales</taxon>
        <taxon>Sulfolobaceae</taxon>
        <taxon>Metallosphaera</taxon>
    </lineage>
</organism>
<dbReference type="PANTHER" id="PTHR10572">
    <property type="entry name" value="3-HYDROXY-3-METHYLGLUTARYL-COENZYME A REDUCTASE"/>
    <property type="match status" value="1"/>
</dbReference>
<dbReference type="InterPro" id="IPR023282">
    <property type="entry name" value="HMG_CoA_Rdtase_N"/>
</dbReference>
<dbReference type="GO" id="GO:0008299">
    <property type="term" value="P:isoprenoid biosynthetic process"/>
    <property type="evidence" value="ECO:0007669"/>
    <property type="project" value="InterPro"/>
</dbReference>
<dbReference type="Gene3D" id="3.30.70.420">
    <property type="entry name" value="Hydroxymethylglutaryl-CoA reductase, class I/II, NAD/NADP-binding domain"/>
    <property type="match status" value="1"/>
</dbReference>
<dbReference type="InterPro" id="IPR009023">
    <property type="entry name" value="HMG_CoA_Rdtase_NAD(P)-bd_sf"/>
</dbReference>
<dbReference type="PANTHER" id="PTHR10572:SF24">
    <property type="entry name" value="3-HYDROXY-3-METHYLGLUTARYL-COENZYME A REDUCTASE"/>
    <property type="match status" value="1"/>
</dbReference>
<dbReference type="PROSITE" id="PS50065">
    <property type="entry name" value="HMG_COA_REDUCTASE_4"/>
    <property type="match status" value="1"/>
</dbReference>
<dbReference type="SUPFAM" id="SSF55035">
    <property type="entry name" value="NAD-binding domain of HMG-CoA reductase"/>
    <property type="match status" value="1"/>
</dbReference>
<dbReference type="PRINTS" id="PR00071">
    <property type="entry name" value="HMGCOARDTASE"/>
</dbReference>
<dbReference type="HOGENOM" id="CLU_001734_2_2_2"/>
<dbReference type="InterPro" id="IPR023074">
    <property type="entry name" value="HMG_CoA_Rdtase_cat_sf"/>
</dbReference>